<dbReference type="InterPro" id="IPR044152">
    <property type="entry name" value="YqjM-like"/>
</dbReference>
<dbReference type="GO" id="GO:0050661">
    <property type="term" value="F:NADP binding"/>
    <property type="evidence" value="ECO:0007669"/>
    <property type="project" value="InterPro"/>
</dbReference>
<protein>
    <recommendedName>
        <fullName evidence="1">NADH:flavin oxidoreductase/NADH oxidase N-terminal domain-containing protein</fullName>
    </recommendedName>
</protein>
<comment type="caution">
    <text evidence="2">The sequence shown here is derived from an EMBL/GenBank/DDBJ whole genome shotgun (WGS) entry which is preliminary data.</text>
</comment>
<organism evidence="2 3">
    <name type="scientific">Scytalidium lignicola</name>
    <name type="common">Hyphomycete</name>
    <dbReference type="NCBI Taxonomy" id="5539"/>
    <lineage>
        <taxon>Eukaryota</taxon>
        <taxon>Fungi</taxon>
        <taxon>Dikarya</taxon>
        <taxon>Ascomycota</taxon>
        <taxon>Pezizomycotina</taxon>
        <taxon>Leotiomycetes</taxon>
        <taxon>Leotiomycetes incertae sedis</taxon>
        <taxon>Scytalidium</taxon>
    </lineage>
</organism>
<dbReference type="EMBL" id="NCSJ02000029">
    <property type="protein sequence ID" value="RFU33850.1"/>
    <property type="molecule type" value="Genomic_DNA"/>
</dbReference>
<dbReference type="PANTHER" id="PTHR43303">
    <property type="entry name" value="NADPH DEHYDROGENASE C23G7.10C-RELATED"/>
    <property type="match status" value="1"/>
</dbReference>
<dbReference type="STRING" id="5539.A0A3E2HKD2"/>
<reference evidence="2 3" key="1">
    <citation type="submission" date="2018-05" db="EMBL/GenBank/DDBJ databases">
        <title>Draft genome sequence of Scytalidium lignicola DSM 105466, a ubiquitous saprotrophic fungus.</title>
        <authorList>
            <person name="Buettner E."/>
            <person name="Gebauer A.M."/>
            <person name="Hofrichter M."/>
            <person name="Liers C."/>
            <person name="Kellner H."/>
        </authorList>
    </citation>
    <scope>NUCLEOTIDE SEQUENCE [LARGE SCALE GENOMIC DNA]</scope>
    <source>
        <strain evidence="2 3">DSM 105466</strain>
    </source>
</reference>
<evidence type="ECO:0000313" key="3">
    <source>
        <dbReference type="Proteomes" id="UP000258309"/>
    </source>
</evidence>
<gene>
    <name evidence="2" type="ORF">B7463_g2487</name>
</gene>
<dbReference type="InterPro" id="IPR013785">
    <property type="entry name" value="Aldolase_TIM"/>
</dbReference>
<dbReference type="InterPro" id="IPR001155">
    <property type="entry name" value="OxRdtase_FMN_N"/>
</dbReference>
<dbReference type="OrthoDB" id="72788at2759"/>
<evidence type="ECO:0000259" key="1">
    <source>
        <dbReference type="Pfam" id="PF00724"/>
    </source>
</evidence>
<feature type="non-terminal residue" evidence="2">
    <location>
        <position position="1"/>
    </location>
</feature>
<name>A0A3E2HKD2_SCYLI</name>
<dbReference type="PANTHER" id="PTHR43303:SF2">
    <property type="entry name" value="INDOLEAMINE 2,3-DIOXYGENASE PYRROLE 2,3-DIOXYGENASE (AFU_ORTHOLOGUE AFUA_5G01450"/>
    <property type="match status" value="1"/>
</dbReference>
<accession>A0A3E2HKD2</accession>
<sequence length="104" mass="11012">MCQYSSASSGPNIGALRDYHVATLGHYAIKGATLVFVGATAVQPNGRISPNCPGLWDNAQSEGLKRVADFVKSQDALPDVQIVHAGRKSSTAWVSTVLGRKSKK</sequence>
<dbReference type="Pfam" id="PF00724">
    <property type="entry name" value="Oxidored_FMN"/>
    <property type="match status" value="1"/>
</dbReference>
<dbReference type="Gene3D" id="3.20.20.70">
    <property type="entry name" value="Aldolase class I"/>
    <property type="match status" value="1"/>
</dbReference>
<evidence type="ECO:0000313" key="2">
    <source>
        <dbReference type="EMBL" id="RFU33850.1"/>
    </source>
</evidence>
<dbReference type="GO" id="GO:0010181">
    <property type="term" value="F:FMN binding"/>
    <property type="evidence" value="ECO:0007669"/>
    <property type="project" value="InterPro"/>
</dbReference>
<keyword evidence="3" id="KW-1185">Reference proteome</keyword>
<dbReference type="AlphaFoldDB" id="A0A3E2HKD2"/>
<feature type="domain" description="NADH:flavin oxidoreductase/NADH oxidase N-terminal" evidence="1">
    <location>
        <begin position="1"/>
        <end position="90"/>
    </location>
</feature>
<dbReference type="SUPFAM" id="SSF51395">
    <property type="entry name" value="FMN-linked oxidoreductases"/>
    <property type="match status" value="1"/>
</dbReference>
<proteinExistence type="predicted"/>
<dbReference type="GO" id="GO:0003959">
    <property type="term" value="F:NADPH dehydrogenase activity"/>
    <property type="evidence" value="ECO:0007669"/>
    <property type="project" value="InterPro"/>
</dbReference>
<feature type="non-terminal residue" evidence="2">
    <location>
        <position position="104"/>
    </location>
</feature>
<dbReference type="Proteomes" id="UP000258309">
    <property type="component" value="Unassembled WGS sequence"/>
</dbReference>